<dbReference type="PROSITE" id="PS50991">
    <property type="entry name" value="PYR_CT"/>
    <property type="match status" value="1"/>
</dbReference>
<dbReference type="InterPro" id="IPR000891">
    <property type="entry name" value="PYR_CT"/>
</dbReference>
<sequence>MVDLVVESSRAGKLVLLEECARDGAQAKTLMTAAQRIAVAREQGRIFGESGPRQVIFAAGFPSIAPQEREITRRVAAETTDRVSPSAVCRGTALDVDMSLGAMRGIPGARIMVILPASAPTASAMTHTTPELALAAGLETVRSAVQYADGTAVDVCLVDVPRADRSLVADTAARLSEVGAGVVVLADTIGQWHPHQAGETFAAVQAQAGPDVVLGTHFHNDLGLGLANSLAAARAGARVVSSSWLGIAERSGLPATEQVLFATAYEKESTAAVFGPDADPWWEQPDLTLLPGIAATVSEITGVPIDVTTPIVGSGVGSISTGTPFAHPRTYQPFDPQTVLGVRPTVLLTHLASRRVVRVVATELGHELDEEQATAALAWVKNRAYTSGQAVVPRENFAGFLDGLCIAGSAGTGQWP</sequence>
<dbReference type="PANTHER" id="PTHR10277">
    <property type="entry name" value="HOMOCITRATE SYNTHASE-RELATED"/>
    <property type="match status" value="1"/>
</dbReference>
<dbReference type="InterPro" id="IPR013785">
    <property type="entry name" value="Aldolase_TIM"/>
</dbReference>
<dbReference type="GO" id="GO:0003852">
    <property type="term" value="F:2-isopropylmalate synthase activity"/>
    <property type="evidence" value="ECO:0007669"/>
    <property type="project" value="UniProtKB-EC"/>
</dbReference>
<evidence type="ECO:0000256" key="1">
    <source>
        <dbReference type="ARBA" id="ARBA00004689"/>
    </source>
</evidence>
<reference evidence="8 9" key="1">
    <citation type="submission" date="2023-07" db="EMBL/GenBank/DDBJ databases">
        <title>Sequencing the genomes of 1000 actinobacteria strains.</title>
        <authorList>
            <person name="Klenk H.-P."/>
        </authorList>
    </citation>
    <scope>NUCLEOTIDE SEQUENCE [LARGE SCALE GENOMIC DNA]</scope>
    <source>
        <strain evidence="8 9">DSM 44388</strain>
    </source>
</reference>
<name>A0ABT9PEB2_9ACTN</name>
<dbReference type="InterPro" id="IPR002034">
    <property type="entry name" value="AIPM/Hcit_synth_CS"/>
</dbReference>
<evidence type="ECO:0000313" key="8">
    <source>
        <dbReference type="EMBL" id="MDP9831055.1"/>
    </source>
</evidence>
<evidence type="ECO:0000313" key="9">
    <source>
        <dbReference type="Proteomes" id="UP001235712"/>
    </source>
</evidence>
<comment type="pathway">
    <text evidence="1">Amino-acid biosynthesis; L-leucine biosynthesis; L-leucine from 3-methyl-2-oxobutanoate: step 1/4.</text>
</comment>
<keyword evidence="8" id="KW-0012">Acyltransferase</keyword>
<dbReference type="Pfam" id="PF00682">
    <property type="entry name" value="HMGL-like"/>
    <property type="match status" value="1"/>
</dbReference>
<keyword evidence="9" id="KW-1185">Reference proteome</keyword>
<dbReference type="SUPFAM" id="SSF51569">
    <property type="entry name" value="Aldolase"/>
    <property type="match status" value="1"/>
</dbReference>
<keyword evidence="5" id="KW-0464">Manganese</keyword>
<evidence type="ECO:0000256" key="4">
    <source>
        <dbReference type="ARBA" id="ARBA00022679"/>
    </source>
</evidence>
<keyword evidence="3" id="KW-0028">Amino-acid biosynthesis</keyword>
<proteinExistence type="predicted"/>
<evidence type="ECO:0000256" key="5">
    <source>
        <dbReference type="ARBA" id="ARBA00023211"/>
    </source>
</evidence>
<protein>
    <recommendedName>
        <fullName evidence="2">2-isopropylmalate synthase</fullName>
        <ecNumber evidence="2">2.3.3.13</ecNumber>
    </recommendedName>
</protein>
<evidence type="ECO:0000256" key="2">
    <source>
        <dbReference type="ARBA" id="ARBA00012973"/>
    </source>
</evidence>
<evidence type="ECO:0000256" key="6">
    <source>
        <dbReference type="ARBA" id="ARBA00023304"/>
    </source>
</evidence>
<dbReference type="PANTHER" id="PTHR10277:SF9">
    <property type="entry name" value="2-ISOPROPYLMALATE SYNTHASE 1, CHLOROPLASTIC-RELATED"/>
    <property type="match status" value="1"/>
</dbReference>
<gene>
    <name evidence="8" type="ORF">J2S57_006804</name>
</gene>
<evidence type="ECO:0000259" key="7">
    <source>
        <dbReference type="PROSITE" id="PS50991"/>
    </source>
</evidence>
<accession>A0ABT9PEB2</accession>
<dbReference type="EC" id="2.3.3.13" evidence="2"/>
<dbReference type="PROSITE" id="PS00816">
    <property type="entry name" value="AIPM_HOMOCIT_SYNTH_2"/>
    <property type="match status" value="1"/>
</dbReference>
<comment type="caution">
    <text evidence="8">The sequence shown here is derived from an EMBL/GenBank/DDBJ whole genome shotgun (WGS) entry which is preliminary data.</text>
</comment>
<keyword evidence="4 8" id="KW-0808">Transferase</keyword>
<dbReference type="Gene3D" id="3.20.20.70">
    <property type="entry name" value="Aldolase class I"/>
    <property type="match status" value="1"/>
</dbReference>
<feature type="domain" description="Pyruvate carboxyltransferase" evidence="7">
    <location>
        <begin position="14"/>
        <end position="282"/>
    </location>
</feature>
<evidence type="ECO:0000256" key="3">
    <source>
        <dbReference type="ARBA" id="ARBA00022605"/>
    </source>
</evidence>
<dbReference type="EMBL" id="JAUSQZ010000001">
    <property type="protein sequence ID" value="MDP9831055.1"/>
    <property type="molecule type" value="Genomic_DNA"/>
</dbReference>
<organism evidence="8 9">
    <name type="scientific">Kineosporia succinea</name>
    <dbReference type="NCBI Taxonomy" id="84632"/>
    <lineage>
        <taxon>Bacteria</taxon>
        <taxon>Bacillati</taxon>
        <taxon>Actinomycetota</taxon>
        <taxon>Actinomycetes</taxon>
        <taxon>Kineosporiales</taxon>
        <taxon>Kineosporiaceae</taxon>
        <taxon>Kineosporia</taxon>
    </lineage>
</organism>
<keyword evidence="6" id="KW-0100">Branched-chain amino acid biosynthesis</keyword>
<dbReference type="InterPro" id="IPR050073">
    <property type="entry name" value="2-IPM_HCS-like"/>
</dbReference>
<dbReference type="Proteomes" id="UP001235712">
    <property type="component" value="Unassembled WGS sequence"/>
</dbReference>
<dbReference type="RefSeq" id="WP_307250457.1">
    <property type="nucleotide sequence ID" value="NZ_JAUSQZ010000001.1"/>
</dbReference>